<evidence type="ECO:0000313" key="1">
    <source>
        <dbReference type="EMBL" id="OPF18615.1"/>
    </source>
</evidence>
<dbReference type="RefSeq" id="WP_002739406.1">
    <property type="nucleotide sequence ID" value="NZ_MVGR01000003.1"/>
</dbReference>
<dbReference type="EMBL" id="MVGR01000003">
    <property type="protein sequence ID" value="OPF18615.1"/>
    <property type="molecule type" value="Genomic_DNA"/>
</dbReference>
<evidence type="ECO:0008006" key="3">
    <source>
        <dbReference type="Google" id="ProtNLM"/>
    </source>
</evidence>
<comment type="caution">
    <text evidence="1">The sequence shown here is derived from an EMBL/GenBank/DDBJ whole genome shotgun (WGS) entry which is preliminary data.</text>
</comment>
<gene>
    <name evidence="1" type="ORF">B1L04_03735</name>
</gene>
<evidence type="ECO:0000313" key="2">
    <source>
        <dbReference type="Proteomes" id="UP000189835"/>
    </source>
</evidence>
<name>A0A1V4BV62_MICAE</name>
<accession>A0A1V4BV62</accession>
<protein>
    <recommendedName>
        <fullName evidence="3">DUF2281 domain-containing protein</fullName>
    </recommendedName>
</protein>
<sequence length="79" mass="9047">MTHEILGEFLSLPAEAQSQVVSLIAFLKQKYIYSEPLSASSNVDLVNDPFVGMWRDRQDLDSTTWVRNLRESEWSKTNG</sequence>
<proteinExistence type="predicted"/>
<dbReference type="Proteomes" id="UP000189835">
    <property type="component" value="Unassembled WGS sequence"/>
</dbReference>
<organism evidence="1 2">
    <name type="scientific">Microcystis aeruginosa KW</name>
    <dbReference type="NCBI Taxonomy" id="1960155"/>
    <lineage>
        <taxon>Bacteria</taxon>
        <taxon>Bacillati</taxon>
        <taxon>Cyanobacteriota</taxon>
        <taxon>Cyanophyceae</taxon>
        <taxon>Oscillatoriophycideae</taxon>
        <taxon>Chroococcales</taxon>
        <taxon>Microcystaceae</taxon>
        <taxon>Microcystis</taxon>
    </lineage>
</organism>
<reference evidence="1 2" key="1">
    <citation type="submission" date="2017-02" db="EMBL/GenBank/DDBJ databases">
        <title>Genome sequence of Microcystis aeruginosa KW.</title>
        <authorList>
            <person name="Oh H.-M."/>
            <person name="Ahn C.-Y."/>
            <person name="Jeong H."/>
            <person name="Srivastava A."/>
            <person name="Lee H.-G."/>
            <person name="Kang S.-R."/>
        </authorList>
    </citation>
    <scope>NUCLEOTIDE SEQUENCE [LARGE SCALE GENOMIC DNA]</scope>
    <source>
        <strain evidence="1 2">KW</strain>
    </source>
</reference>
<dbReference type="AlphaFoldDB" id="A0A1V4BV62"/>